<evidence type="ECO:0000313" key="2">
    <source>
        <dbReference type="Proteomes" id="UP000559182"/>
    </source>
</evidence>
<dbReference type="EMBL" id="JACHVQ010000003">
    <property type="protein sequence ID" value="MBB2893444.1"/>
    <property type="molecule type" value="Genomic_DNA"/>
</dbReference>
<proteinExistence type="predicted"/>
<evidence type="ECO:0000313" key="1">
    <source>
        <dbReference type="EMBL" id="MBB2893444.1"/>
    </source>
</evidence>
<accession>A0A839NBU5</accession>
<keyword evidence="2" id="KW-1185">Reference proteome</keyword>
<name>A0A839NBU5_9MICO</name>
<gene>
    <name evidence="1" type="ORF">FHU39_003475</name>
</gene>
<sequence>MGRGSRGPMTLVTRGVLDRDDGPLLAWRSGSVFVGEDL</sequence>
<reference evidence="1 2" key="1">
    <citation type="submission" date="2020-08" db="EMBL/GenBank/DDBJ databases">
        <title>Sequencing the genomes of 1000 actinobacteria strains.</title>
        <authorList>
            <person name="Klenk H.-P."/>
        </authorList>
    </citation>
    <scope>NUCLEOTIDE SEQUENCE [LARGE SCALE GENOMIC DNA]</scope>
    <source>
        <strain evidence="1 2">DSM 105369</strain>
    </source>
</reference>
<dbReference type="Proteomes" id="UP000559182">
    <property type="component" value="Unassembled WGS sequence"/>
</dbReference>
<protein>
    <submittedName>
        <fullName evidence="1">Uncharacterized protein</fullName>
    </submittedName>
</protein>
<comment type="caution">
    <text evidence="1">The sequence shown here is derived from an EMBL/GenBank/DDBJ whole genome shotgun (WGS) entry which is preliminary data.</text>
</comment>
<dbReference type="AlphaFoldDB" id="A0A839NBU5"/>
<organism evidence="1 2">
    <name type="scientific">Flexivirga oryzae</name>
    <dbReference type="NCBI Taxonomy" id="1794944"/>
    <lineage>
        <taxon>Bacteria</taxon>
        <taxon>Bacillati</taxon>
        <taxon>Actinomycetota</taxon>
        <taxon>Actinomycetes</taxon>
        <taxon>Micrococcales</taxon>
        <taxon>Dermacoccaceae</taxon>
        <taxon>Flexivirga</taxon>
    </lineage>
</organism>